<feature type="transmembrane region" description="Helical" evidence="1">
    <location>
        <begin position="37"/>
        <end position="58"/>
    </location>
</feature>
<gene>
    <name evidence="2" type="ORF">GC098_10270</name>
</gene>
<sequence>MHQWLKILWLLVTIFSVISFGWFLLGTTANFQRSLDLVGTVTLIMAGLPSLAITILSIRMLIKRWVPSSGVALAGFYSGMILLIILSVYLIQSVSTQGWLTEKITSDSLKITRDDKYEYRVDLINVFQKNSHARLYVKSAATGEEMSIPVDIHTNKIVGLGIKKVNNWGIMKPSSASNRYSLFTTKELGIPEEIFEIDLVTGTSKRLE</sequence>
<reference evidence="2 3" key="1">
    <citation type="submission" date="2019-10" db="EMBL/GenBank/DDBJ databases">
        <title>Description of Paenibacillus terrestris sp. nov.</title>
        <authorList>
            <person name="Carlier A."/>
            <person name="Qi S."/>
        </authorList>
    </citation>
    <scope>NUCLEOTIDE SEQUENCE [LARGE SCALE GENOMIC DNA]</scope>
    <source>
        <strain evidence="2 3">LMG 31458</strain>
    </source>
</reference>
<feature type="transmembrane region" description="Helical" evidence="1">
    <location>
        <begin position="70"/>
        <end position="91"/>
    </location>
</feature>
<dbReference type="Proteomes" id="UP000616779">
    <property type="component" value="Unassembled WGS sequence"/>
</dbReference>
<feature type="transmembrane region" description="Helical" evidence="1">
    <location>
        <begin position="7"/>
        <end position="25"/>
    </location>
</feature>
<proteinExistence type="predicted"/>
<evidence type="ECO:0000256" key="1">
    <source>
        <dbReference type="SAM" id="Phobius"/>
    </source>
</evidence>
<protein>
    <submittedName>
        <fullName evidence="2">Uncharacterized protein</fullName>
    </submittedName>
</protein>
<comment type="caution">
    <text evidence="2">The sequence shown here is derived from an EMBL/GenBank/DDBJ whole genome shotgun (WGS) entry which is preliminary data.</text>
</comment>
<keyword evidence="1" id="KW-0812">Transmembrane</keyword>
<keyword evidence="1" id="KW-1133">Transmembrane helix</keyword>
<name>A0ABX1XTD0_9BACL</name>
<dbReference type="EMBL" id="WHOA01000079">
    <property type="protein sequence ID" value="NOU71800.1"/>
    <property type="molecule type" value="Genomic_DNA"/>
</dbReference>
<dbReference type="RefSeq" id="WP_171643113.1">
    <property type="nucleotide sequence ID" value="NZ_WHOA01000079.1"/>
</dbReference>
<keyword evidence="1" id="KW-0472">Membrane</keyword>
<accession>A0ABX1XTD0</accession>
<organism evidence="2 3">
    <name type="scientific">Paenibacillus phytorum</name>
    <dbReference type="NCBI Taxonomy" id="2654977"/>
    <lineage>
        <taxon>Bacteria</taxon>
        <taxon>Bacillati</taxon>
        <taxon>Bacillota</taxon>
        <taxon>Bacilli</taxon>
        <taxon>Bacillales</taxon>
        <taxon>Paenibacillaceae</taxon>
        <taxon>Paenibacillus</taxon>
    </lineage>
</organism>
<evidence type="ECO:0000313" key="3">
    <source>
        <dbReference type="Proteomes" id="UP000616779"/>
    </source>
</evidence>
<keyword evidence="3" id="KW-1185">Reference proteome</keyword>
<evidence type="ECO:0000313" key="2">
    <source>
        <dbReference type="EMBL" id="NOU71800.1"/>
    </source>
</evidence>